<sequence length="588" mass="63941">MAEEATTPIAADAPKTADGPTRPIDAAESAAVAEEKPSDGGDIAGDAPVEGSSCRIEPLLDYRSLRLEQAPATAAATDEQVAKDDAADAKPDTAVAEASGDAAATEELATTNGTPASGKKANNNRRKSTGGIPEHKSKKTPSKKGKKEVRLNLNTKPGDMWMVAMRGFQPWPVIIADEDMLPETLLAKRPVSAMRMDGTYREDFLEGGKNAKERRYPVMFLSTNEFAWQPNTELLPFDIEAIKKDVEAGNNAKKSKALWDAYVIAAEGHDLQYFKDLLINHEKALADDELVQETKREEKAEKVKKAAKRKSTAGVEGEDVEMEDADDTAAPSAKKAKPSKKRKKEAGSEGDEEKPAKTPKTKLTLKQKKPATEPKKSKAAKAGSEPAMPEEPSLPEESPLAKRKKTVLYLRHRLQKGFLTRDKPPREEEMSLMSGFIDQLAGEDLDNLEPDIIRETKVHKVLKGILKLERIPRDEEFNIRQRSQELLTKWNAVLSAGEDAAEKPSAPATNGVKPEEKSTDEHSPVPVVEKKDEALAGTQEAKAKDMDGDVAMAESTKETEEPKEEAPATETNGDAQAEKVADTVEAAA</sequence>
<dbReference type="InterPro" id="IPR000313">
    <property type="entry name" value="PWWP_dom"/>
</dbReference>
<dbReference type="SMART" id="SM00293">
    <property type="entry name" value="PWWP"/>
    <property type="match status" value="1"/>
</dbReference>
<feature type="compositionally biased region" description="Acidic residues" evidence="1">
    <location>
        <begin position="316"/>
        <end position="327"/>
    </location>
</feature>
<protein>
    <recommendedName>
        <fullName evidence="2">PWWP domain-containing protein</fullName>
    </recommendedName>
</protein>
<dbReference type="EMBL" id="ML976669">
    <property type="protein sequence ID" value="KAF1975772.1"/>
    <property type="molecule type" value="Genomic_DNA"/>
</dbReference>
<dbReference type="Proteomes" id="UP000800036">
    <property type="component" value="Unassembled WGS sequence"/>
</dbReference>
<feature type="region of interest" description="Disordered" evidence="1">
    <location>
        <begin position="497"/>
        <end position="588"/>
    </location>
</feature>
<gene>
    <name evidence="3" type="ORF">BU23DRAFT_67437</name>
</gene>
<reference evidence="3" key="1">
    <citation type="journal article" date="2020" name="Stud. Mycol.">
        <title>101 Dothideomycetes genomes: a test case for predicting lifestyles and emergence of pathogens.</title>
        <authorList>
            <person name="Haridas S."/>
            <person name="Albert R."/>
            <person name="Binder M."/>
            <person name="Bloem J."/>
            <person name="Labutti K."/>
            <person name="Salamov A."/>
            <person name="Andreopoulos B."/>
            <person name="Baker S."/>
            <person name="Barry K."/>
            <person name="Bills G."/>
            <person name="Bluhm B."/>
            <person name="Cannon C."/>
            <person name="Castanera R."/>
            <person name="Culley D."/>
            <person name="Daum C."/>
            <person name="Ezra D."/>
            <person name="Gonzalez J."/>
            <person name="Henrissat B."/>
            <person name="Kuo A."/>
            <person name="Liang C."/>
            <person name="Lipzen A."/>
            <person name="Lutzoni F."/>
            <person name="Magnuson J."/>
            <person name="Mondo S."/>
            <person name="Nolan M."/>
            <person name="Ohm R."/>
            <person name="Pangilinan J."/>
            <person name="Park H.-J."/>
            <person name="Ramirez L."/>
            <person name="Alfaro M."/>
            <person name="Sun H."/>
            <person name="Tritt A."/>
            <person name="Yoshinaga Y."/>
            <person name="Zwiers L.-H."/>
            <person name="Turgeon B."/>
            <person name="Goodwin S."/>
            <person name="Spatafora J."/>
            <person name="Crous P."/>
            <person name="Grigoriev I."/>
        </authorList>
    </citation>
    <scope>NUCLEOTIDE SEQUENCE</scope>
    <source>
        <strain evidence="3">CBS 107.79</strain>
    </source>
</reference>
<evidence type="ECO:0000313" key="4">
    <source>
        <dbReference type="Proteomes" id="UP000800036"/>
    </source>
</evidence>
<accession>A0A6A5VIX6</accession>
<dbReference type="SUPFAM" id="SSF63748">
    <property type="entry name" value="Tudor/PWWP/MBT"/>
    <property type="match status" value="1"/>
</dbReference>
<organism evidence="3 4">
    <name type="scientific">Bimuria novae-zelandiae CBS 107.79</name>
    <dbReference type="NCBI Taxonomy" id="1447943"/>
    <lineage>
        <taxon>Eukaryota</taxon>
        <taxon>Fungi</taxon>
        <taxon>Dikarya</taxon>
        <taxon>Ascomycota</taxon>
        <taxon>Pezizomycotina</taxon>
        <taxon>Dothideomycetes</taxon>
        <taxon>Pleosporomycetidae</taxon>
        <taxon>Pleosporales</taxon>
        <taxon>Massarineae</taxon>
        <taxon>Didymosphaeriaceae</taxon>
        <taxon>Bimuria</taxon>
    </lineage>
</organism>
<feature type="region of interest" description="Disordered" evidence="1">
    <location>
        <begin position="1"/>
        <end position="53"/>
    </location>
</feature>
<proteinExistence type="predicted"/>
<feature type="compositionally biased region" description="Basic residues" evidence="1">
    <location>
        <begin position="136"/>
        <end position="147"/>
    </location>
</feature>
<dbReference type="OrthoDB" id="62853at2759"/>
<feature type="compositionally biased region" description="Basic and acidic residues" evidence="1">
    <location>
        <begin position="555"/>
        <end position="566"/>
    </location>
</feature>
<feature type="compositionally biased region" description="Low complexity" evidence="1">
    <location>
        <begin position="384"/>
        <end position="398"/>
    </location>
</feature>
<evidence type="ECO:0000256" key="1">
    <source>
        <dbReference type="SAM" id="MobiDB-lite"/>
    </source>
</evidence>
<evidence type="ECO:0000259" key="2">
    <source>
        <dbReference type="PROSITE" id="PS50812"/>
    </source>
</evidence>
<keyword evidence="4" id="KW-1185">Reference proteome</keyword>
<dbReference type="PROSITE" id="PS50812">
    <property type="entry name" value="PWWP"/>
    <property type="match status" value="1"/>
</dbReference>
<feature type="region of interest" description="Disordered" evidence="1">
    <location>
        <begin position="71"/>
        <end position="147"/>
    </location>
</feature>
<evidence type="ECO:0000313" key="3">
    <source>
        <dbReference type="EMBL" id="KAF1975772.1"/>
    </source>
</evidence>
<dbReference type="AlphaFoldDB" id="A0A6A5VIX6"/>
<feature type="compositionally biased region" description="Basic and acidic residues" evidence="1">
    <location>
        <begin position="80"/>
        <end position="91"/>
    </location>
</feature>
<dbReference type="Gene3D" id="2.30.30.140">
    <property type="match status" value="1"/>
</dbReference>
<feature type="domain" description="PWWP" evidence="2">
    <location>
        <begin position="157"/>
        <end position="240"/>
    </location>
</feature>
<name>A0A6A5VIX6_9PLEO</name>
<feature type="compositionally biased region" description="Basic residues" evidence="1">
    <location>
        <begin position="357"/>
        <end position="369"/>
    </location>
</feature>
<dbReference type="Pfam" id="PF00855">
    <property type="entry name" value="PWWP"/>
    <property type="match status" value="1"/>
</dbReference>
<feature type="compositionally biased region" description="Basic residues" evidence="1">
    <location>
        <begin position="334"/>
        <end position="344"/>
    </location>
</feature>
<feature type="region of interest" description="Disordered" evidence="1">
    <location>
        <begin position="299"/>
        <end position="402"/>
    </location>
</feature>
<feature type="compositionally biased region" description="Basic and acidic residues" evidence="1">
    <location>
        <begin position="513"/>
        <end position="534"/>
    </location>
</feature>